<feature type="domain" description="GAG-pre-integrase" evidence="2">
    <location>
        <begin position="154"/>
        <end position="218"/>
    </location>
</feature>
<dbReference type="InterPro" id="IPR012337">
    <property type="entry name" value="RNaseH-like_sf"/>
</dbReference>
<accession>A0ABQ5D551</accession>
<proteinExistence type="predicted"/>
<dbReference type="Gene3D" id="3.30.420.10">
    <property type="entry name" value="Ribonuclease H-like superfamily/Ribonuclease H"/>
    <property type="match status" value="1"/>
</dbReference>
<dbReference type="EMBL" id="BQNB010014750">
    <property type="protein sequence ID" value="GJT31944.1"/>
    <property type="molecule type" value="Genomic_DNA"/>
</dbReference>
<evidence type="ECO:0000313" key="4">
    <source>
        <dbReference type="Proteomes" id="UP001151760"/>
    </source>
</evidence>
<gene>
    <name evidence="3" type="ORF">Tco_0922363</name>
</gene>
<reference evidence="3" key="2">
    <citation type="submission" date="2022-01" db="EMBL/GenBank/DDBJ databases">
        <authorList>
            <person name="Yamashiro T."/>
            <person name="Shiraishi A."/>
            <person name="Satake H."/>
            <person name="Nakayama K."/>
        </authorList>
    </citation>
    <scope>NUCLEOTIDE SEQUENCE</scope>
</reference>
<feature type="compositionally biased region" description="Basic residues" evidence="1">
    <location>
        <begin position="1"/>
        <end position="12"/>
    </location>
</feature>
<dbReference type="Pfam" id="PF13976">
    <property type="entry name" value="gag_pre-integrs"/>
    <property type="match status" value="1"/>
</dbReference>
<feature type="compositionally biased region" description="Pro residues" evidence="1">
    <location>
        <begin position="20"/>
        <end position="33"/>
    </location>
</feature>
<reference evidence="3" key="1">
    <citation type="journal article" date="2022" name="Int. J. Mol. Sci.">
        <title>Draft Genome of Tanacetum Coccineum: Genomic Comparison of Closely Related Tanacetum-Family Plants.</title>
        <authorList>
            <person name="Yamashiro T."/>
            <person name="Shiraishi A."/>
            <person name="Nakayama K."/>
            <person name="Satake H."/>
        </authorList>
    </citation>
    <scope>NUCLEOTIDE SEQUENCE</scope>
</reference>
<dbReference type="InterPro" id="IPR025724">
    <property type="entry name" value="GAG-pre-integrase_dom"/>
</dbReference>
<sequence length="301" mass="34082">MHKAAKGNKGKAKMGYAPVLAPPFAPKPKNPPTPKKDNPAKDAICHQCGEGLKGSRKLKPGALSLYVGDVHRAAVEAIREFHLCLPSGLVLILHNCHYDPSIFRGIISVSHLYKDSFVNRFENDNTILVSRNNLVYFCAIPRDDIFEIDLPSSNTNDSSMYAISNKRANLNLDSTLLWHCRLRHINKKRMERLQHDGLLDSTNIKSFEKCVSCMSRKMARKPYSHQVKKAKDLLGLIHTDVCGPFKIMSRKGANYFVTFTDDFSRYGYVYLLKHKHEVFETFLLIYSLLPLQASNSGPIYI</sequence>
<dbReference type="Proteomes" id="UP001151760">
    <property type="component" value="Unassembled WGS sequence"/>
</dbReference>
<dbReference type="InterPro" id="IPR036397">
    <property type="entry name" value="RNaseH_sf"/>
</dbReference>
<evidence type="ECO:0000259" key="2">
    <source>
        <dbReference type="Pfam" id="PF13976"/>
    </source>
</evidence>
<evidence type="ECO:0000256" key="1">
    <source>
        <dbReference type="SAM" id="MobiDB-lite"/>
    </source>
</evidence>
<keyword evidence="4" id="KW-1185">Reference proteome</keyword>
<dbReference type="PANTHER" id="PTHR42648">
    <property type="entry name" value="TRANSPOSASE, PUTATIVE-RELATED"/>
    <property type="match status" value="1"/>
</dbReference>
<feature type="region of interest" description="Disordered" evidence="1">
    <location>
        <begin position="1"/>
        <end position="41"/>
    </location>
</feature>
<organism evidence="3 4">
    <name type="scientific">Tanacetum coccineum</name>
    <dbReference type="NCBI Taxonomy" id="301880"/>
    <lineage>
        <taxon>Eukaryota</taxon>
        <taxon>Viridiplantae</taxon>
        <taxon>Streptophyta</taxon>
        <taxon>Embryophyta</taxon>
        <taxon>Tracheophyta</taxon>
        <taxon>Spermatophyta</taxon>
        <taxon>Magnoliopsida</taxon>
        <taxon>eudicotyledons</taxon>
        <taxon>Gunneridae</taxon>
        <taxon>Pentapetalae</taxon>
        <taxon>asterids</taxon>
        <taxon>campanulids</taxon>
        <taxon>Asterales</taxon>
        <taxon>Asteraceae</taxon>
        <taxon>Asteroideae</taxon>
        <taxon>Anthemideae</taxon>
        <taxon>Anthemidinae</taxon>
        <taxon>Tanacetum</taxon>
    </lineage>
</organism>
<dbReference type="SUPFAM" id="SSF53098">
    <property type="entry name" value="Ribonuclease H-like"/>
    <property type="match status" value="1"/>
</dbReference>
<protein>
    <submittedName>
        <fullName evidence="3">Retrotransposon protein, putative, ty1-copia subclass</fullName>
    </submittedName>
</protein>
<name>A0ABQ5D551_9ASTR</name>
<dbReference type="InterPro" id="IPR039537">
    <property type="entry name" value="Retrotran_Ty1/copia-like"/>
</dbReference>
<comment type="caution">
    <text evidence="3">The sequence shown here is derived from an EMBL/GenBank/DDBJ whole genome shotgun (WGS) entry which is preliminary data.</text>
</comment>
<dbReference type="PANTHER" id="PTHR42648:SF27">
    <property type="entry name" value="RNA-DIRECTED DNA POLYMERASE"/>
    <property type="match status" value="1"/>
</dbReference>
<evidence type="ECO:0000313" key="3">
    <source>
        <dbReference type="EMBL" id="GJT31944.1"/>
    </source>
</evidence>